<dbReference type="InterPro" id="IPR002818">
    <property type="entry name" value="DJ-1/PfpI"/>
</dbReference>
<dbReference type="Gene3D" id="1.10.10.60">
    <property type="entry name" value="Homeodomain-like"/>
    <property type="match status" value="1"/>
</dbReference>
<protein>
    <submittedName>
        <fullName evidence="5">Helix-turn-helix domain-containing protein</fullName>
    </submittedName>
</protein>
<dbReference type="SUPFAM" id="SSF52317">
    <property type="entry name" value="Class I glutamine amidotransferase-like"/>
    <property type="match status" value="1"/>
</dbReference>
<keyword evidence="3" id="KW-0804">Transcription</keyword>
<dbReference type="Proteomes" id="UP001221189">
    <property type="component" value="Unassembled WGS sequence"/>
</dbReference>
<keyword evidence="6" id="KW-1185">Reference proteome</keyword>
<dbReference type="InterPro" id="IPR029062">
    <property type="entry name" value="Class_I_gatase-like"/>
</dbReference>
<dbReference type="InterPro" id="IPR020449">
    <property type="entry name" value="Tscrpt_reg_AraC-type_HTH"/>
</dbReference>
<dbReference type="PROSITE" id="PS00041">
    <property type="entry name" value="HTH_ARAC_FAMILY_1"/>
    <property type="match status" value="1"/>
</dbReference>
<dbReference type="EMBL" id="JAQQXT010000003">
    <property type="protein sequence ID" value="MDC8771171.1"/>
    <property type="molecule type" value="Genomic_DNA"/>
</dbReference>
<evidence type="ECO:0000256" key="2">
    <source>
        <dbReference type="ARBA" id="ARBA00023125"/>
    </source>
</evidence>
<keyword evidence="1" id="KW-0805">Transcription regulation</keyword>
<dbReference type="RefSeq" id="WP_273599501.1">
    <property type="nucleotide sequence ID" value="NZ_JAQQXT010000003.1"/>
</dbReference>
<dbReference type="InterPro" id="IPR018062">
    <property type="entry name" value="HTH_AraC-typ_CS"/>
</dbReference>
<sequence length="333" mass="36540">MAAARVIRVGILVYPGCLPSAAVGAADVFRIANTLAELQPARQRLRFELDWLTARSEPLLSVGGLSFACQPVLQGSLPDVLLLPGIYHATVAELETVLADCGAELQALREVGPELPWIAAACSGTFLAAAAGLLDGHRATTSWWLSPYFRSRFPGVDLLADQLMVQDGGLLTSGGITSYFDLSLHLIGHFGGIDLRQQTARVLVMDAQRASQAPYVARAMMAGEGHVLIERARSWLSKRLAESWTLPELAAHCNTSPRTLLRRFHTVQGCTPIQYVQQLRVERARGLLEATALSLQDITLRCGYEDVSTFSKVFKRWAQLTPREYRSRFGLRV</sequence>
<comment type="caution">
    <text evidence="5">The sequence shown here is derived from an EMBL/GenBank/DDBJ whole genome shotgun (WGS) entry which is preliminary data.</text>
</comment>
<dbReference type="Pfam" id="PF12833">
    <property type="entry name" value="HTH_18"/>
    <property type="match status" value="1"/>
</dbReference>
<evidence type="ECO:0000313" key="6">
    <source>
        <dbReference type="Proteomes" id="UP001221189"/>
    </source>
</evidence>
<evidence type="ECO:0000256" key="3">
    <source>
        <dbReference type="ARBA" id="ARBA00023163"/>
    </source>
</evidence>
<feature type="domain" description="HTH araC/xylS-type" evidence="4">
    <location>
        <begin position="230"/>
        <end position="328"/>
    </location>
</feature>
<dbReference type="InterPro" id="IPR018060">
    <property type="entry name" value="HTH_AraC"/>
</dbReference>
<proteinExistence type="predicted"/>
<reference evidence="5 6" key="1">
    <citation type="submission" date="2022-10" db="EMBL/GenBank/DDBJ databases">
        <title>Paucibacter sp. hw1 Genome sequencing.</title>
        <authorList>
            <person name="Park S."/>
        </authorList>
    </citation>
    <scope>NUCLEOTIDE SEQUENCE [LARGE SCALE GENOMIC DNA]</scope>
    <source>
        <strain evidence="6">hw1</strain>
    </source>
</reference>
<dbReference type="InterPro" id="IPR052158">
    <property type="entry name" value="INH-QAR"/>
</dbReference>
<dbReference type="InterPro" id="IPR009057">
    <property type="entry name" value="Homeodomain-like_sf"/>
</dbReference>
<keyword evidence="2" id="KW-0238">DNA-binding</keyword>
<name>A0ABT5KB60_9BURK</name>
<dbReference type="PANTHER" id="PTHR43130:SF11">
    <property type="entry name" value="TRANSCRIPTIONAL REGULATORY PROTEIN"/>
    <property type="match status" value="1"/>
</dbReference>
<gene>
    <name evidence="5" type="ORF">PRZ03_06280</name>
</gene>
<evidence type="ECO:0000313" key="5">
    <source>
        <dbReference type="EMBL" id="MDC8771171.1"/>
    </source>
</evidence>
<accession>A0ABT5KB60</accession>
<evidence type="ECO:0000259" key="4">
    <source>
        <dbReference type="PROSITE" id="PS01124"/>
    </source>
</evidence>
<dbReference type="Gene3D" id="3.40.50.880">
    <property type="match status" value="1"/>
</dbReference>
<dbReference type="PRINTS" id="PR00032">
    <property type="entry name" value="HTHARAC"/>
</dbReference>
<evidence type="ECO:0000256" key="1">
    <source>
        <dbReference type="ARBA" id="ARBA00023015"/>
    </source>
</evidence>
<dbReference type="PANTHER" id="PTHR43130">
    <property type="entry name" value="ARAC-FAMILY TRANSCRIPTIONAL REGULATOR"/>
    <property type="match status" value="1"/>
</dbReference>
<dbReference type="Pfam" id="PF01965">
    <property type="entry name" value="DJ-1_PfpI"/>
    <property type="match status" value="1"/>
</dbReference>
<dbReference type="PROSITE" id="PS01124">
    <property type="entry name" value="HTH_ARAC_FAMILY_2"/>
    <property type="match status" value="1"/>
</dbReference>
<dbReference type="SUPFAM" id="SSF46689">
    <property type="entry name" value="Homeodomain-like"/>
    <property type="match status" value="2"/>
</dbReference>
<organism evidence="5 6">
    <name type="scientific">Roseateles albus</name>
    <dbReference type="NCBI Taxonomy" id="2987525"/>
    <lineage>
        <taxon>Bacteria</taxon>
        <taxon>Pseudomonadati</taxon>
        <taxon>Pseudomonadota</taxon>
        <taxon>Betaproteobacteria</taxon>
        <taxon>Burkholderiales</taxon>
        <taxon>Sphaerotilaceae</taxon>
        <taxon>Roseateles</taxon>
    </lineage>
</organism>
<dbReference type="SMART" id="SM00342">
    <property type="entry name" value="HTH_ARAC"/>
    <property type="match status" value="1"/>
</dbReference>